<comment type="caution">
    <text evidence="1">The sequence shown here is derived from an EMBL/GenBank/DDBJ whole genome shotgun (WGS) entry which is preliminary data.</text>
</comment>
<proteinExistence type="predicted"/>
<accession>A0ABT0HFK1</accession>
<dbReference type="EMBL" id="JALPRF010000001">
    <property type="protein sequence ID" value="MCK8490448.1"/>
    <property type="molecule type" value="Genomic_DNA"/>
</dbReference>
<evidence type="ECO:0000313" key="2">
    <source>
        <dbReference type="Proteomes" id="UP001202180"/>
    </source>
</evidence>
<dbReference type="Proteomes" id="UP001202180">
    <property type="component" value="Unassembled WGS sequence"/>
</dbReference>
<name>A0ABT0HFK1_9BACT</name>
<sequence length="112" mass="12443">MTTLSLADIETAVSAAFDHWLDQDPVDFNLTLSGHQVTVTIRLVDDRFNCGIPGFNMANANENSLRQWVPNHIEKNGNRGLLSPCRDAAVNVWLKGGVYVMFNFHVNLVSPC</sequence>
<keyword evidence="2" id="KW-1185">Reference proteome</keyword>
<evidence type="ECO:0000313" key="1">
    <source>
        <dbReference type="EMBL" id="MCK8490448.1"/>
    </source>
</evidence>
<dbReference type="RefSeq" id="WP_232559004.1">
    <property type="nucleotide sequence ID" value="NZ_JALPRF010000001.1"/>
</dbReference>
<gene>
    <name evidence="1" type="ORF">M0L20_01215</name>
</gene>
<organism evidence="1 2">
    <name type="scientific">Spirosoma liriopis</name>
    <dbReference type="NCBI Taxonomy" id="2937440"/>
    <lineage>
        <taxon>Bacteria</taxon>
        <taxon>Pseudomonadati</taxon>
        <taxon>Bacteroidota</taxon>
        <taxon>Cytophagia</taxon>
        <taxon>Cytophagales</taxon>
        <taxon>Cytophagaceae</taxon>
        <taxon>Spirosoma</taxon>
    </lineage>
</organism>
<reference evidence="1 2" key="1">
    <citation type="submission" date="2022-04" db="EMBL/GenBank/DDBJ databases">
        <title>Spirosoma sp. strain RP8 genome sequencing and assembly.</title>
        <authorList>
            <person name="Jung Y."/>
        </authorList>
    </citation>
    <scope>NUCLEOTIDE SEQUENCE [LARGE SCALE GENOMIC DNA]</scope>
    <source>
        <strain evidence="1 2">RP8</strain>
    </source>
</reference>
<protein>
    <submittedName>
        <fullName evidence="1">Uncharacterized protein</fullName>
    </submittedName>
</protein>